<dbReference type="SUPFAM" id="SSF111384">
    <property type="entry name" value="OmpH-like"/>
    <property type="match status" value="1"/>
</dbReference>
<feature type="signal peptide" evidence="3">
    <location>
        <begin position="1"/>
        <end position="23"/>
    </location>
</feature>
<dbReference type="InterPro" id="IPR024930">
    <property type="entry name" value="Skp_dom_sf"/>
</dbReference>
<dbReference type="Proteomes" id="UP000198281">
    <property type="component" value="Unassembled WGS sequence"/>
</dbReference>
<dbReference type="RefSeq" id="WP_089219256.1">
    <property type="nucleotide sequence ID" value="NZ_FZOS01000007.1"/>
</dbReference>
<evidence type="ECO:0000256" key="3">
    <source>
        <dbReference type="SAM" id="SignalP"/>
    </source>
</evidence>
<organism evidence="4 5">
    <name type="scientific">Edaphosphingomonas laterariae</name>
    <dbReference type="NCBI Taxonomy" id="861865"/>
    <lineage>
        <taxon>Bacteria</taxon>
        <taxon>Pseudomonadati</taxon>
        <taxon>Pseudomonadota</taxon>
        <taxon>Alphaproteobacteria</taxon>
        <taxon>Sphingomonadales</taxon>
        <taxon>Rhizorhabdaceae</taxon>
        <taxon>Edaphosphingomonas</taxon>
    </lineage>
</organism>
<reference evidence="5" key="1">
    <citation type="submission" date="2017-06" db="EMBL/GenBank/DDBJ databases">
        <authorList>
            <person name="Varghese N."/>
            <person name="Submissions S."/>
        </authorList>
    </citation>
    <scope>NUCLEOTIDE SEQUENCE [LARGE SCALE GENOMIC DNA]</scope>
    <source>
        <strain evidence="5">LNB2</strain>
    </source>
</reference>
<dbReference type="Pfam" id="PF03938">
    <property type="entry name" value="OmpH"/>
    <property type="match status" value="1"/>
</dbReference>
<accession>A0A239EWR9</accession>
<dbReference type="EMBL" id="FZOS01000007">
    <property type="protein sequence ID" value="SNS49065.1"/>
    <property type="molecule type" value="Genomic_DNA"/>
</dbReference>
<dbReference type="InterPro" id="IPR005632">
    <property type="entry name" value="Chaperone_Skp"/>
</dbReference>
<dbReference type="GO" id="GO:0051082">
    <property type="term" value="F:unfolded protein binding"/>
    <property type="evidence" value="ECO:0007669"/>
    <property type="project" value="InterPro"/>
</dbReference>
<gene>
    <name evidence="4" type="ORF">SAMN06295912_107147</name>
</gene>
<evidence type="ECO:0000256" key="2">
    <source>
        <dbReference type="ARBA" id="ARBA00022729"/>
    </source>
</evidence>
<sequence length="190" mass="19663">MKTILKAVATAAVIAAVPGVASAQKAPGAVIVTIDTQKVYADCNACKAAQTQLQTQAQQIQQLAQSLGQPIQTEAEAIQKAAGGKAPDAALQARIQALETKQTAANQQLQQRQQQFQRNRAYVAQQIGQKLNPIISQVMTARGANLAVDTGATLAASSSLDVTNDVLAQLNTQLPSVSTTAPAAPAPASR</sequence>
<evidence type="ECO:0000313" key="4">
    <source>
        <dbReference type="EMBL" id="SNS49065.1"/>
    </source>
</evidence>
<keyword evidence="2 3" id="KW-0732">Signal</keyword>
<name>A0A239EWR9_9SPHN</name>
<evidence type="ECO:0000313" key="5">
    <source>
        <dbReference type="Proteomes" id="UP000198281"/>
    </source>
</evidence>
<dbReference type="OrthoDB" id="7507070at2"/>
<comment type="similarity">
    <text evidence="1">Belongs to the Skp family.</text>
</comment>
<dbReference type="PANTHER" id="PTHR35089:SF1">
    <property type="entry name" value="CHAPERONE PROTEIN SKP"/>
    <property type="match status" value="1"/>
</dbReference>
<proteinExistence type="inferred from homology"/>
<protein>
    <submittedName>
        <fullName evidence="4">Periplasmic chaperone for outer membrane proteins Skp</fullName>
    </submittedName>
</protein>
<dbReference type="AlphaFoldDB" id="A0A239EWR9"/>
<dbReference type="GO" id="GO:0050821">
    <property type="term" value="P:protein stabilization"/>
    <property type="evidence" value="ECO:0007669"/>
    <property type="project" value="TreeGrafter"/>
</dbReference>
<dbReference type="PANTHER" id="PTHR35089">
    <property type="entry name" value="CHAPERONE PROTEIN SKP"/>
    <property type="match status" value="1"/>
</dbReference>
<keyword evidence="5" id="KW-1185">Reference proteome</keyword>
<evidence type="ECO:0000256" key="1">
    <source>
        <dbReference type="ARBA" id="ARBA00009091"/>
    </source>
</evidence>
<dbReference type="SMART" id="SM00935">
    <property type="entry name" value="OmpH"/>
    <property type="match status" value="1"/>
</dbReference>
<dbReference type="GO" id="GO:0005829">
    <property type="term" value="C:cytosol"/>
    <property type="evidence" value="ECO:0007669"/>
    <property type="project" value="TreeGrafter"/>
</dbReference>
<feature type="chain" id="PRO_5012918423" evidence="3">
    <location>
        <begin position="24"/>
        <end position="190"/>
    </location>
</feature>
<dbReference type="Gene3D" id="3.30.910.20">
    <property type="entry name" value="Skp domain"/>
    <property type="match status" value="1"/>
</dbReference>